<organism evidence="10 11">
    <name type="scientific">Phenylobacterium soli</name>
    <dbReference type="NCBI Taxonomy" id="2170551"/>
    <lineage>
        <taxon>Bacteria</taxon>
        <taxon>Pseudomonadati</taxon>
        <taxon>Pseudomonadota</taxon>
        <taxon>Alphaproteobacteria</taxon>
        <taxon>Caulobacterales</taxon>
        <taxon>Caulobacteraceae</taxon>
        <taxon>Phenylobacterium</taxon>
    </lineage>
</organism>
<sequence>MEAVRRLRGRQMTTIDAANTAWVLTATALVLFMTLPGLALFYAGLVRMKNVLSVMMHCVSIACLASVIWLFGGYTLSFSGGGGWIGDLAKFGLVGVRRDSVANGLPELAFFAFQMTFAVITPALIVGAFVERIRFGAVLVFSALWLLIVYAPVTHWVWGGGWLMSRHVMDYAGGLVVHATAGTSAILLAWRLGPRDGYPRDLSPPHNPGMTMMGAGMLWVGWYGFNAGSALAANGDAAAALVATHLSAATAGLVWALIEWIRFKRASMVGLVTGVVAGLATVTPASGYVGPVGGVVLGAAASFVCYNAVEFVRHRLKIDDSLDVFAVHGVGGILGTLLVSVLAAKGLGGAGYARGVSMAGQALTQVIGVVVTVAWSAVATLALAFLCEKTVGLRARDEAIEEGLDLSAHGERAWNP</sequence>
<dbReference type="InterPro" id="IPR029020">
    <property type="entry name" value="Ammonium/urea_transptr"/>
</dbReference>
<evidence type="ECO:0000256" key="4">
    <source>
        <dbReference type="ARBA" id="ARBA00022692"/>
    </source>
</evidence>
<feature type="transmembrane region" description="Helical" evidence="8">
    <location>
        <begin position="54"/>
        <end position="74"/>
    </location>
</feature>
<feature type="transmembrane region" description="Helical" evidence="8">
    <location>
        <begin position="171"/>
        <end position="190"/>
    </location>
</feature>
<gene>
    <name evidence="10" type="ORF">DJ017_01925</name>
</gene>
<evidence type="ECO:0000313" key="11">
    <source>
        <dbReference type="Proteomes" id="UP000249254"/>
    </source>
</evidence>
<evidence type="ECO:0000256" key="6">
    <source>
        <dbReference type="ARBA" id="ARBA00023136"/>
    </source>
</evidence>
<evidence type="ECO:0000256" key="5">
    <source>
        <dbReference type="ARBA" id="ARBA00022989"/>
    </source>
</evidence>
<feature type="transmembrane region" description="Helical" evidence="8">
    <location>
        <begin position="211"/>
        <end position="231"/>
    </location>
</feature>
<protein>
    <recommendedName>
        <fullName evidence="8">Ammonium transporter</fullName>
    </recommendedName>
</protein>
<dbReference type="SUPFAM" id="SSF111352">
    <property type="entry name" value="Ammonium transporter"/>
    <property type="match status" value="1"/>
</dbReference>
<dbReference type="GO" id="GO:0008519">
    <property type="term" value="F:ammonium channel activity"/>
    <property type="evidence" value="ECO:0007669"/>
    <property type="project" value="InterPro"/>
</dbReference>
<keyword evidence="7 8" id="KW-0924">Ammonia transport</keyword>
<feature type="transmembrane region" description="Helical" evidence="8">
    <location>
        <begin position="265"/>
        <end position="282"/>
    </location>
</feature>
<evidence type="ECO:0000313" key="10">
    <source>
        <dbReference type="EMBL" id="RAK53372.1"/>
    </source>
</evidence>
<dbReference type="GO" id="GO:0005886">
    <property type="term" value="C:plasma membrane"/>
    <property type="evidence" value="ECO:0007669"/>
    <property type="project" value="UniProtKB-SubCell"/>
</dbReference>
<feature type="transmembrane region" description="Helical" evidence="8">
    <location>
        <begin position="363"/>
        <end position="386"/>
    </location>
</feature>
<evidence type="ECO:0000256" key="8">
    <source>
        <dbReference type="RuleBase" id="RU362002"/>
    </source>
</evidence>
<dbReference type="Gene3D" id="1.10.3430.10">
    <property type="entry name" value="Ammonium transporter AmtB like domains"/>
    <property type="match status" value="1"/>
</dbReference>
<dbReference type="Proteomes" id="UP000249254">
    <property type="component" value="Unassembled WGS sequence"/>
</dbReference>
<feature type="transmembrane region" description="Helical" evidence="8">
    <location>
        <begin position="20"/>
        <end position="42"/>
    </location>
</feature>
<dbReference type="Pfam" id="PF00909">
    <property type="entry name" value="Ammonium_transp"/>
    <property type="match status" value="1"/>
</dbReference>
<evidence type="ECO:0000259" key="9">
    <source>
        <dbReference type="Pfam" id="PF00909"/>
    </source>
</evidence>
<comment type="caution">
    <text evidence="10">The sequence shown here is derived from an EMBL/GenBank/DDBJ whole genome shotgun (WGS) entry which is preliminary data.</text>
</comment>
<feature type="transmembrane region" description="Helical" evidence="8">
    <location>
        <begin position="321"/>
        <end position="343"/>
    </location>
</feature>
<evidence type="ECO:0000256" key="3">
    <source>
        <dbReference type="ARBA" id="ARBA00022448"/>
    </source>
</evidence>
<dbReference type="NCBIfam" id="TIGR00836">
    <property type="entry name" value="amt"/>
    <property type="match status" value="1"/>
</dbReference>
<dbReference type="InterPro" id="IPR024041">
    <property type="entry name" value="NH4_transpt_AmtB-like_dom"/>
</dbReference>
<keyword evidence="6 8" id="KW-0472">Membrane</keyword>
<keyword evidence="11" id="KW-1185">Reference proteome</keyword>
<dbReference type="AlphaFoldDB" id="A0A328AF59"/>
<feature type="transmembrane region" description="Helical" evidence="8">
    <location>
        <begin position="288"/>
        <end position="309"/>
    </location>
</feature>
<comment type="subcellular location">
    <subcellularLocation>
        <location evidence="8">Cell membrane</location>
        <topology evidence="8">Multi-pass membrane protein</topology>
    </subcellularLocation>
    <subcellularLocation>
        <location evidence="1">Membrane</location>
        <topology evidence="1">Multi-pass membrane protein</topology>
    </subcellularLocation>
</comment>
<dbReference type="OrthoDB" id="9814202at2"/>
<feature type="domain" description="Ammonium transporter AmtB-like" evidence="9">
    <location>
        <begin position="21"/>
        <end position="413"/>
    </location>
</feature>
<dbReference type="PANTHER" id="PTHR43029">
    <property type="entry name" value="AMMONIUM TRANSPORTER MEP2"/>
    <property type="match status" value="1"/>
</dbReference>
<proteinExistence type="inferred from homology"/>
<accession>A0A328AF59</accession>
<feature type="transmembrane region" description="Helical" evidence="8">
    <location>
        <begin position="108"/>
        <end position="130"/>
    </location>
</feature>
<keyword evidence="4 8" id="KW-0812">Transmembrane</keyword>
<evidence type="ECO:0000256" key="1">
    <source>
        <dbReference type="ARBA" id="ARBA00004141"/>
    </source>
</evidence>
<keyword evidence="3 8" id="KW-0813">Transport</keyword>
<evidence type="ECO:0000256" key="2">
    <source>
        <dbReference type="ARBA" id="ARBA00005887"/>
    </source>
</evidence>
<feature type="transmembrane region" description="Helical" evidence="8">
    <location>
        <begin position="237"/>
        <end position="258"/>
    </location>
</feature>
<dbReference type="PANTHER" id="PTHR43029:SF10">
    <property type="entry name" value="AMMONIUM TRANSPORTER MEP2"/>
    <property type="match status" value="1"/>
</dbReference>
<feature type="transmembrane region" description="Helical" evidence="8">
    <location>
        <begin position="137"/>
        <end position="159"/>
    </location>
</feature>
<evidence type="ECO:0000256" key="7">
    <source>
        <dbReference type="ARBA" id="ARBA00023177"/>
    </source>
</evidence>
<reference evidence="11" key="1">
    <citation type="submission" date="2018-05" db="EMBL/GenBank/DDBJ databases">
        <authorList>
            <person name="Li X."/>
        </authorList>
    </citation>
    <scope>NUCLEOTIDE SEQUENCE [LARGE SCALE GENOMIC DNA]</scope>
    <source>
        <strain evidence="11">LX32</strain>
    </source>
</reference>
<dbReference type="EMBL" id="QFYQ01000001">
    <property type="protein sequence ID" value="RAK53372.1"/>
    <property type="molecule type" value="Genomic_DNA"/>
</dbReference>
<comment type="similarity">
    <text evidence="2 8">Belongs to the ammonia transporter channel (TC 1.A.11.2) family.</text>
</comment>
<dbReference type="InterPro" id="IPR001905">
    <property type="entry name" value="Ammonium_transpt"/>
</dbReference>
<name>A0A328AF59_9CAUL</name>
<keyword evidence="5 8" id="KW-1133">Transmembrane helix</keyword>